<dbReference type="InterPro" id="IPR024976">
    <property type="entry name" value="DUF3885"/>
</dbReference>
<sequence length="225" mass="26949">MVEVKEYLNTYFPGLCLGASLYNQWDTGIHFELGEGIYQIKDDDTLNLDRFERVYKQSLSIFNFLFSEQDDIFLVTNVYHHKSNKKRMRQTKVYDRFLKNKKLKFNVRQETLPFIFADEEEADGCYTSRFFLKCKKRDLDYLLLIKAICNEDFPLKPKLGGENGSYYPDVFFINASKNIIFFIYDDRGCEVISDQIEALRPLYNEYKNWIAEYNREEVEQTFKQF</sequence>
<dbReference type="AlphaFoldDB" id="A0A941ANK7"/>
<organism evidence="2 3">
    <name type="scientific">Halalkalibacter suaedae</name>
    <dbReference type="NCBI Taxonomy" id="2822140"/>
    <lineage>
        <taxon>Bacteria</taxon>
        <taxon>Bacillati</taxon>
        <taxon>Bacillota</taxon>
        <taxon>Bacilli</taxon>
        <taxon>Bacillales</taxon>
        <taxon>Bacillaceae</taxon>
        <taxon>Halalkalibacter</taxon>
    </lineage>
</organism>
<evidence type="ECO:0000313" key="3">
    <source>
        <dbReference type="Proteomes" id="UP000678228"/>
    </source>
</evidence>
<accession>A0A941ANK7</accession>
<comment type="caution">
    <text evidence="2">The sequence shown here is derived from an EMBL/GenBank/DDBJ whole genome shotgun (WGS) entry which is preliminary data.</text>
</comment>
<dbReference type="Pfam" id="PF13021">
    <property type="entry name" value="DUF3885"/>
    <property type="match status" value="1"/>
</dbReference>
<proteinExistence type="predicted"/>
<feature type="domain" description="DUF3885" evidence="1">
    <location>
        <begin position="5"/>
        <end position="214"/>
    </location>
</feature>
<dbReference type="RefSeq" id="WP_210597437.1">
    <property type="nucleotide sequence ID" value="NZ_JAGKSQ010000004.1"/>
</dbReference>
<name>A0A941ANK7_9BACI</name>
<keyword evidence="3" id="KW-1185">Reference proteome</keyword>
<evidence type="ECO:0000259" key="1">
    <source>
        <dbReference type="Pfam" id="PF13021"/>
    </source>
</evidence>
<protein>
    <submittedName>
        <fullName evidence="2">DUF3885 domain-containing protein</fullName>
    </submittedName>
</protein>
<reference evidence="2" key="1">
    <citation type="submission" date="2021-03" db="EMBL/GenBank/DDBJ databases">
        <title>Bacillus suaedae sp. nov., isolated from Suaeda aralocaspica.</title>
        <authorList>
            <person name="Lei R.F.R."/>
        </authorList>
    </citation>
    <scope>NUCLEOTIDE SEQUENCE</scope>
    <source>
        <strain evidence="2">YZJH907-2</strain>
    </source>
</reference>
<evidence type="ECO:0000313" key="2">
    <source>
        <dbReference type="EMBL" id="MBP3951745.1"/>
    </source>
</evidence>
<gene>
    <name evidence="2" type="ORF">J7W16_11425</name>
</gene>
<dbReference type="Proteomes" id="UP000678228">
    <property type="component" value="Unassembled WGS sequence"/>
</dbReference>
<dbReference type="EMBL" id="JAGKSQ010000004">
    <property type="protein sequence ID" value="MBP3951745.1"/>
    <property type="molecule type" value="Genomic_DNA"/>
</dbReference>